<dbReference type="InterPro" id="IPR008930">
    <property type="entry name" value="Terpenoid_cyclase/PrenylTrfase"/>
</dbReference>
<dbReference type="AlphaFoldDB" id="A0A4Z0H8U2"/>
<evidence type="ECO:0008006" key="6">
    <source>
        <dbReference type="Google" id="ProtNLM"/>
    </source>
</evidence>
<dbReference type="SUPFAM" id="SSF48239">
    <property type="entry name" value="Terpenoid cyclases/Protein prenyltransferases"/>
    <property type="match status" value="1"/>
</dbReference>
<sequence length="423" mass="42226">MNARRTAAALAVSVVLGTAGAPAAFADGSPSPKPAGGPSLPKALYGDKDPQYDGVWRQSLTILAQHSVGLDSPAAAVDWLAGQQCADGGFTAYRADAKTPCDPKKGEFTDATAAAVQALAAAGGRGAVVDKGVDWLKQHQNKDGGWGLNPGSPSDANSTAAAIGAFAATEQDPAKATTSGGKSPYDALFALQLGCDAKKDERGAFAYLPEKDDALHPDALASSAATLAATGHGFAVRPADKDVAIEAPSCAGSKGDDKASPDRAGAADSAAAYLSATLAANGQHLKSVLPGQKGQPDVGGTIDAVLALAAGGHREAAAKPLHWLMGKDAGAVAWAKGQPAALAKLVLATRAAGGDPRDFAGTDLVRELNATGPAASAPSADATEKNKEKDDDNGGGVSVWWVVAVGAVAGIGIGFLLSGRKKK</sequence>
<evidence type="ECO:0000256" key="2">
    <source>
        <dbReference type="SAM" id="Phobius"/>
    </source>
</evidence>
<gene>
    <name evidence="4" type="ORF">E4099_16375</name>
</gene>
<dbReference type="Gene3D" id="1.50.10.20">
    <property type="match status" value="1"/>
</dbReference>
<accession>A0A4Z0H8U2</accession>
<keyword evidence="2" id="KW-1133">Transmembrane helix</keyword>
<feature type="chain" id="PRO_5021198762" description="Squalene cyclase C-terminal domain-containing protein" evidence="3">
    <location>
        <begin position="27"/>
        <end position="423"/>
    </location>
</feature>
<organism evidence="4 5">
    <name type="scientific">Streptomyces palmae</name>
    <dbReference type="NCBI Taxonomy" id="1701085"/>
    <lineage>
        <taxon>Bacteria</taxon>
        <taxon>Bacillati</taxon>
        <taxon>Actinomycetota</taxon>
        <taxon>Actinomycetes</taxon>
        <taxon>Kitasatosporales</taxon>
        <taxon>Streptomycetaceae</taxon>
        <taxon>Streptomyces</taxon>
    </lineage>
</organism>
<keyword evidence="2" id="KW-0472">Membrane</keyword>
<reference evidence="4 5" key="1">
    <citation type="submission" date="2019-03" db="EMBL/GenBank/DDBJ databases">
        <authorList>
            <person name="Gonzalez-Pimentel J.L."/>
        </authorList>
    </citation>
    <scope>NUCLEOTIDE SEQUENCE [LARGE SCALE GENOMIC DNA]</scope>
    <source>
        <strain evidence="4 5">JCM 31289</strain>
    </source>
</reference>
<evidence type="ECO:0000313" key="5">
    <source>
        <dbReference type="Proteomes" id="UP000297948"/>
    </source>
</evidence>
<keyword evidence="3" id="KW-0732">Signal</keyword>
<keyword evidence="5" id="KW-1185">Reference proteome</keyword>
<keyword evidence="2" id="KW-0812">Transmembrane</keyword>
<feature type="transmembrane region" description="Helical" evidence="2">
    <location>
        <begin position="399"/>
        <end position="417"/>
    </location>
</feature>
<proteinExistence type="predicted"/>
<dbReference type="RefSeq" id="WP_135339806.1">
    <property type="nucleotide sequence ID" value="NZ_JBHLTX010000039.1"/>
</dbReference>
<dbReference type="OrthoDB" id="3852853at2"/>
<feature type="compositionally biased region" description="Basic and acidic residues" evidence="1">
    <location>
        <begin position="382"/>
        <end position="392"/>
    </location>
</feature>
<feature type="region of interest" description="Disordered" evidence="1">
    <location>
        <begin position="371"/>
        <end position="393"/>
    </location>
</feature>
<dbReference type="EMBL" id="SRID01000141">
    <property type="protein sequence ID" value="TGB07910.1"/>
    <property type="molecule type" value="Genomic_DNA"/>
</dbReference>
<name>A0A4Z0H8U2_9ACTN</name>
<evidence type="ECO:0000256" key="3">
    <source>
        <dbReference type="SAM" id="SignalP"/>
    </source>
</evidence>
<evidence type="ECO:0000256" key="1">
    <source>
        <dbReference type="SAM" id="MobiDB-lite"/>
    </source>
</evidence>
<feature type="signal peptide" evidence="3">
    <location>
        <begin position="1"/>
        <end position="26"/>
    </location>
</feature>
<comment type="caution">
    <text evidence="4">The sequence shown here is derived from an EMBL/GenBank/DDBJ whole genome shotgun (WGS) entry which is preliminary data.</text>
</comment>
<evidence type="ECO:0000313" key="4">
    <source>
        <dbReference type="EMBL" id="TGB07910.1"/>
    </source>
</evidence>
<dbReference type="Proteomes" id="UP000297948">
    <property type="component" value="Unassembled WGS sequence"/>
</dbReference>
<protein>
    <recommendedName>
        <fullName evidence="6">Squalene cyclase C-terminal domain-containing protein</fullName>
    </recommendedName>
</protein>